<reference evidence="2" key="1">
    <citation type="submission" date="2021-03" db="EMBL/GenBank/DDBJ databases">
        <title>Whole genome sequence of Streptomyces bomunensis MMS17-BM035.</title>
        <authorList>
            <person name="Lee J.H."/>
        </authorList>
    </citation>
    <scope>NUCLEOTIDE SEQUENCE</scope>
    <source>
        <strain evidence="2">MMS17-BM035</strain>
    </source>
</reference>
<feature type="region of interest" description="Disordered" evidence="1">
    <location>
        <begin position="1"/>
        <end position="24"/>
    </location>
</feature>
<gene>
    <name evidence="2" type="ORF">JFN87_04600</name>
</gene>
<name>A0A940MB46_9ACTN</name>
<keyword evidence="3" id="KW-1185">Reference proteome</keyword>
<dbReference type="InterPro" id="IPR022118">
    <property type="entry name" value="Peptidase_C70_AvrRpt2"/>
</dbReference>
<evidence type="ECO:0000313" key="2">
    <source>
        <dbReference type="EMBL" id="MBP0456785.1"/>
    </source>
</evidence>
<dbReference type="RefSeq" id="WP_209338565.1">
    <property type="nucleotide sequence ID" value="NZ_JAGIQL010000010.1"/>
</dbReference>
<organism evidence="2 3">
    <name type="scientific">Streptomyces montanisoli</name>
    <dbReference type="NCBI Taxonomy" id="2798581"/>
    <lineage>
        <taxon>Bacteria</taxon>
        <taxon>Bacillati</taxon>
        <taxon>Actinomycetota</taxon>
        <taxon>Actinomycetes</taxon>
        <taxon>Kitasatosporales</taxon>
        <taxon>Streptomycetaceae</taxon>
        <taxon>Streptomyces</taxon>
    </lineage>
</organism>
<comment type="caution">
    <text evidence="2">The sequence shown here is derived from an EMBL/GenBank/DDBJ whole genome shotgun (WGS) entry which is preliminary data.</text>
</comment>
<proteinExistence type="predicted"/>
<dbReference type="Pfam" id="PF12385">
    <property type="entry name" value="Peptidase_C70"/>
    <property type="match status" value="1"/>
</dbReference>
<sequence>MALRKRGNPPGPAAAAPVSAPPVSAAPVSARRGGKLLLAAAAAVGLVIPCAASATAAGHGSSYAAPAGQLNFTEQVQTQDEWCWDATALSIAQFLGYGGNVNQNTFCDYARGLPAGYPCPDRPGQLSDAQRGWQGTGMRDVGQVTGPVSFSTVARSIDAGSPVEVGIYWTSGGGHANVLYGYDANSQTLMYADPWPSNPRYGEMNYNSYVSNYQFRWGQSLYGES</sequence>
<evidence type="ECO:0000313" key="3">
    <source>
        <dbReference type="Proteomes" id="UP000670475"/>
    </source>
</evidence>
<dbReference type="Proteomes" id="UP000670475">
    <property type="component" value="Unassembled WGS sequence"/>
</dbReference>
<dbReference type="AlphaFoldDB" id="A0A940MB46"/>
<protein>
    <submittedName>
        <fullName evidence="2">C39 family peptidase</fullName>
    </submittedName>
</protein>
<evidence type="ECO:0000256" key="1">
    <source>
        <dbReference type="SAM" id="MobiDB-lite"/>
    </source>
</evidence>
<dbReference type="Gene3D" id="3.90.70.10">
    <property type="entry name" value="Cysteine proteinases"/>
    <property type="match status" value="1"/>
</dbReference>
<dbReference type="EMBL" id="JAGIQL010000010">
    <property type="protein sequence ID" value="MBP0456785.1"/>
    <property type="molecule type" value="Genomic_DNA"/>
</dbReference>
<accession>A0A940MB46</accession>
<feature type="compositionally biased region" description="Low complexity" evidence="1">
    <location>
        <begin position="13"/>
        <end position="24"/>
    </location>
</feature>